<dbReference type="CDD" id="cd02042">
    <property type="entry name" value="ParAB_family"/>
    <property type="match status" value="1"/>
</dbReference>
<protein>
    <submittedName>
        <fullName evidence="2">AAA family ATPase</fullName>
    </submittedName>
</protein>
<evidence type="ECO:0000313" key="3">
    <source>
        <dbReference type="Proteomes" id="UP000723714"/>
    </source>
</evidence>
<feature type="domain" description="AAA" evidence="1">
    <location>
        <begin position="3"/>
        <end position="174"/>
    </location>
</feature>
<proteinExistence type="predicted"/>
<gene>
    <name evidence="2" type="ORF">HGO97_022530</name>
</gene>
<dbReference type="PANTHER" id="PTHR13696">
    <property type="entry name" value="P-LOOP CONTAINING NUCLEOSIDE TRIPHOSPHATE HYDROLASE"/>
    <property type="match status" value="1"/>
</dbReference>
<reference evidence="2 3" key="1">
    <citation type="submission" date="2021-06" db="EMBL/GenBank/DDBJ databases">
        <title>Faecalicatena sp. nov. isolated from porcine feces.</title>
        <authorList>
            <person name="Oh B.S."/>
            <person name="Lee J.H."/>
        </authorList>
    </citation>
    <scope>NUCLEOTIDE SEQUENCE [LARGE SCALE GENOMIC DNA]</scope>
    <source>
        <strain evidence="2 3">AGMB00832</strain>
    </source>
</reference>
<dbReference type="Pfam" id="PF13614">
    <property type="entry name" value="AAA_31"/>
    <property type="match status" value="1"/>
</dbReference>
<comment type="caution">
    <text evidence="2">The sequence shown here is derived from an EMBL/GenBank/DDBJ whole genome shotgun (WGS) entry which is preliminary data.</text>
</comment>
<dbReference type="PANTHER" id="PTHR13696:SF52">
    <property type="entry name" value="PARA FAMILY PROTEIN CT_582"/>
    <property type="match status" value="1"/>
</dbReference>
<dbReference type="PIRSF" id="PIRSF009320">
    <property type="entry name" value="Nuc_binding_HP_1000"/>
    <property type="match status" value="1"/>
</dbReference>
<keyword evidence="3" id="KW-1185">Reference proteome</keyword>
<dbReference type="InterPro" id="IPR025669">
    <property type="entry name" value="AAA_dom"/>
</dbReference>
<organism evidence="2 3">
    <name type="scientific">Faecalicatena faecalis</name>
    <dbReference type="NCBI Taxonomy" id="2726362"/>
    <lineage>
        <taxon>Bacteria</taxon>
        <taxon>Bacillati</taxon>
        <taxon>Bacillota</taxon>
        <taxon>Clostridia</taxon>
        <taxon>Lachnospirales</taxon>
        <taxon>Lachnospiraceae</taxon>
        <taxon>Faecalicatena</taxon>
    </lineage>
</organism>
<dbReference type="EMBL" id="JABACJ020000038">
    <property type="protein sequence ID" value="MBU3878578.1"/>
    <property type="molecule type" value="Genomic_DNA"/>
</dbReference>
<evidence type="ECO:0000313" key="2">
    <source>
        <dbReference type="EMBL" id="MBU3878578.1"/>
    </source>
</evidence>
<accession>A0ABS6DAD8</accession>
<dbReference type="Proteomes" id="UP000723714">
    <property type="component" value="Unassembled WGS sequence"/>
</dbReference>
<evidence type="ECO:0000259" key="1">
    <source>
        <dbReference type="Pfam" id="PF13614"/>
    </source>
</evidence>
<dbReference type="RefSeq" id="WP_216245431.1">
    <property type="nucleotide sequence ID" value="NZ_JABACJ020000038.1"/>
</dbReference>
<name>A0ABS6DAD8_9FIRM</name>
<sequence>MGKIISISNQKGGVGKTTTANALAVNLKEKGYKVLAVDLDPQGNLSFSAGADTDMSATIYDVLKGELKTQYAVQRGTVVDIIPANILLSSIELEFTGAQREFLLRNALKPLIPLYDYILIDTPPALGVLTVNAFTASDYVLVPMLSDIFSLQGITQLEETIDRVRTQCNPDIQILGLLLTRHNPRTRFSREITGTVHMISSDLNIPVFETFIRESVALREAQSLQKSILDYAPACNAVIDYKTFTEELLEKGLTPCQKARMS</sequence>
<dbReference type="InterPro" id="IPR050678">
    <property type="entry name" value="DNA_Partitioning_ATPase"/>
</dbReference>